<dbReference type="EMBL" id="JACMSC010000005">
    <property type="protein sequence ID" value="KAG6521443.1"/>
    <property type="molecule type" value="Genomic_DNA"/>
</dbReference>
<evidence type="ECO:0000313" key="1">
    <source>
        <dbReference type="EMBL" id="KAG6521443.1"/>
    </source>
</evidence>
<reference evidence="1 2" key="1">
    <citation type="submission" date="2020-08" db="EMBL/GenBank/DDBJ databases">
        <title>Plant Genome Project.</title>
        <authorList>
            <person name="Zhang R.-G."/>
        </authorList>
    </citation>
    <scope>NUCLEOTIDE SEQUENCE [LARGE SCALE GENOMIC DNA]</scope>
    <source>
        <tissue evidence="1">Rhizome</tissue>
    </source>
</reference>
<dbReference type="Gene3D" id="2.40.50.140">
    <property type="entry name" value="Nucleic acid-binding proteins"/>
    <property type="match status" value="1"/>
</dbReference>
<evidence type="ECO:0000313" key="2">
    <source>
        <dbReference type="Proteomes" id="UP000734854"/>
    </source>
</evidence>
<dbReference type="AlphaFoldDB" id="A0A8J5LM24"/>
<dbReference type="InterPro" id="IPR012340">
    <property type="entry name" value="NA-bd_OB-fold"/>
</dbReference>
<accession>A0A8J5LM24</accession>
<comment type="caution">
    <text evidence="1">The sequence shown here is derived from an EMBL/GenBank/DDBJ whole genome shotgun (WGS) entry which is preliminary data.</text>
</comment>
<dbReference type="Proteomes" id="UP000734854">
    <property type="component" value="Unassembled WGS sequence"/>
</dbReference>
<sequence>MAKGLCWHCDEKWHRGYQFKQKKILIIEPIENFKEEDDFDEERSHETLTILVYDGSDHIPCILFLQPQPEQGDDLGVAAEITRGQAASVDLGKLVRVRGKITLSPDGALQLTASSVIVKRGPNAQTLHILECIEQASSVYDQP</sequence>
<proteinExistence type="predicted"/>
<protein>
    <submittedName>
        <fullName evidence="1">Uncharacterized protein</fullName>
    </submittedName>
</protein>
<name>A0A8J5LM24_ZINOF</name>
<keyword evidence="2" id="KW-1185">Reference proteome</keyword>
<organism evidence="1 2">
    <name type="scientific">Zingiber officinale</name>
    <name type="common">Ginger</name>
    <name type="synonym">Amomum zingiber</name>
    <dbReference type="NCBI Taxonomy" id="94328"/>
    <lineage>
        <taxon>Eukaryota</taxon>
        <taxon>Viridiplantae</taxon>
        <taxon>Streptophyta</taxon>
        <taxon>Embryophyta</taxon>
        <taxon>Tracheophyta</taxon>
        <taxon>Spermatophyta</taxon>
        <taxon>Magnoliopsida</taxon>
        <taxon>Liliopsida</taxon>
        <taxon>Zingiberales</taxon>
        <taxon>Zingiberaceae</taxon>
        <taxon>Zingiber</taxon>
    </lineage>
</organism>
<gene>
    <name evidence="1" type="ORF">ZIOFF_018562</name>
</gene>